<accession>A0A0D2ZXK3</accession>
<organism evidence="2 3">
    <name type="scientific">Brassica oleracea var. oleracea</name>
    <dbReference type="NCBI Taxonomy" id="109376"/>
    <lineage>
        <taxon>Eukaryota</taxon>
        <taxon>Viridiplantae</taxon>
        <taxon>Streptophyta</taxon>
        <taxon>Embryophyta</taxon>
        <taxon>Tracheophyta</taxon>
        <taxon>Spermatophyta</taxon>
        <taxon>Magnoliopsida</taxon>
        <taxon>eudicotyledons</taxon>
        <taxon>Gunneridae</taxon>
        <taxon>Pentapetalae</taxon>
        <taxon>rosids</taxon>
        <taxon>malvids</taxon>
        <taxon>Brassicales</taxon>
        <taxon>Brassicaceae</taxon>
        <taxon>Brassiceae</taxon>
        <taxon>Brassica</taxon>
    </lineage>
</organism>
<feature type="compositionally biased region" description="Polar residues" evidence="1">
    <location>
        <begin position="72"/>
        <end position="89"/>
    </location>
</feature>
<dbReference type="EnsemblPlants" id="Bo05712s010.1">
    <property type="protein sequence ID" value="Bo05712s010.1"/>
    <property type="gene ID" value="Bo05712s010"/>
</dbReference>
<dbReference type="STRING" id="109376.A0A0D2ZXK3"/>
<name>A0A0D2ZXK3_BRAOL</name>
<reference evidence="2" key="2">
    <citation type="submission" date="2015-06" db="UniProtKB">
        <authorList>
            <consortium name="EnsemblPlants"/>
        </authorList>
    </citation>
    <scope>IDENTIFICATION</scope>
</reference>
<dbReference type="AlphaFoldDB" id="A0A0D2ZXK3"/>
<feature type="region of interest" description="Disordered" evidence="1">
    <location>
        <begin position="1"/>
        <end position="105"/>
    </location>
</feature>
<reference evidence="2" key="1">
    <citation type="journal article" date="2014" name="Genome Biol.">
        <title>Transcriptome and methylome profiling reveals relics of genome dominance in the mesopolyploid Brassica oleracea.</title>
        <authorList>
            <person name="Parkin I.A."/>
            <person name="Koh C."/>
            <person name="Tang H."/>
            <person name="Robinson S.J."/>
            <person name="Kagale S."/>
            <person name="Clarke W.E."/>
            <person name="Town C.D."/>
            <person name="Nixon J."/>
            <person name="Krishnakumar V."/>
            <person name="Bidwell S.L."/>
            <person name="Denoeud F."/>
            <person name="Belcram H."/>
            <person name="Links M.G."/>
            <person name="Just J."/>
            <person name="Clarke C."/>
            <person name="Bender T."/>
            <person name="Huebert T."/>
            <person name="Mason A.S."/>
            <person name="Pires J.C."/>
            <person name="Barker G."/>
            <person name="Moore J."/>
            <person name="Walley P.G."/>
            <person name="Manoli S."/>
            <person name="Batley J."/>
            <person name="Edwards D."/>
            <person name="Nelson M.N."/>
            <person name="Wang X."/>
            <person name="Paterson A.H."/>
            <person name="King G."/>
            <person name="Bancroft I."/>
            <person name="Chalhoub B."/>
            <person name="Sharpe A.G."/>
        </authorList>
    </citation>
    <scope>NUCLEOTIDE SEQUENCE [LARGE SCALE GENOMIC DNA]</scope>
    <source>
        <strain evidence="2">cv. TO1000</strain>
    </source>
</reference>
<evidence type="ECO:0000313" key="3">
    <source>
        <dbReference type="Proteomes" id="UP000032141"/>
    </source>
</evidence>
<feature type="compositionally biased region" description="Low complexity" evidence="1">
    <location>
        <begin position="90"/>
        <end position="99"/>
    </location>
</feature>
<keyword evidence="3" id="KW-1185">Reference proteome</keyword>
<evidence type="ECO:0000256" key="1">
    <source>
        <dbReference type="SAM" id="MobiDB-lite"/>
    </source>
</evidence>
<dbReference type="Proteomes" id="UP000032141">
    <property type="component" value="Unassembled WGS sequence"/>
</dbReference>
<proteinExistence type="predicted"/>
<dbReference type="HOGENOM" id="CLU_2052926_0_0_1"/>
<evidence type="ECO:0000313" key="2">
    <source>
        <dbReference type="EnsemblPlants" id="Bo05712s010.1"/>
    </source>
</evidence>
<protein>
    <submittedName>
        <fullName evidence="2">Uncharacterized protein</fullName>
    </submittedName>
</protein>
<sequence>MGNLCSLFAPPKPVKKRRPITKRQPSVPRSASGPRNRRRSSSSSSTRDNKLEDTILFGQQNSGEAGSLPFDRSTSQRYPVSGSKKNQLPRSSSSRSRSSTDPLLQPHQFLNKVFLTLNNL</sequence>
<dbReference type="Gramene" id="Bo05712s010.1">
    <property type="protein sequence ID" value="Bo05712s010.1"/>
    <property type="gene ID" value="Bo05712s010"/>
</dbReference>